<protein>
    <submittedName>
        <fullName evidence="3">Uncharacterized protein</fullName>
    </submittedName>
</protein>
<proteinExistence type="predicted"/>
<reference evidence="2" key="2">
    <citation type="submission" date="2022-01" db="EMBL/GenBank/DDBJ databases">
        <authorList>
            <person name="Rana R."/>
            <person name="Patil P.B."/>
        </authorList>
    </citation>
    <scope>NUCLEOTIDE SEQUENCE</scope>
    <source>
        <strain evidence="2">PPL560</strain>
    </source>
</reference>
<accession>A0AAU8I463</accession>
<dbReference type="KEGG" id="xin:Q7W82_18505"/>
<feature type="signal peptide" evidence="1">
    <location>
        <begin position="1"/>
        <end position="24"/>
    </location>
</feature>
<dbReference type="EMBL" id="CP131914">
    <property type="protein sequence ID" value="XCI80222.1"/>
    <property type="molecule type" value="Genomic_DNA"/>
</dbReference>
<dbReference type="Proteomes" id="UP001430647">
    <property type="component" value="Unassembled WGS sequence"/>
</dbReference>
<reference evidence="3" key="3">
    <citation type="submission" date="2023-08" db="EMBL/GenBank/DDBJ databases">
        <title>Complete genome sequence of Xanthomonas indica.</title>
        <authorList>
            <person name="Patil P.B."/>
            <person name="Rana R."/>
        </authorList>
    </citation>
    <scope>NUCLEOTIDE SEQUENCE</scope>
    <source>
        <strain evidence="3">PPL560</strain>
    </source>
</reference>
<dbReference type="RefSeq" id="WP_242160584.1">
    <property type="nucleotide sequence ID" value="NZ_CP131914.1"/>
</dbReference>
<evidence type="ECO:0000313" key="2">
    <source>
        <dbReference type="EMBL" id="MCI2262780.1"/>
    </source>
</evidence>
<dbReference type="EMBL" id="JAKJPQ010000012">
    <property type="protein sequence ID" value="MCI2262780.1"/>
    <property type="molecule type" value="Genomic_DNA"/>
</dbReference>
<evidence type="ECO:0000313" key="4">
    <source>
        <dbReference type="Proteomes" id="UP001430647"/>
    </source>
</evidence>
<gene>
    <name evidence="2" type="ORF">L3V74_14665</name>
    <name evidence="3" type="ORF">Q7W82_18505</name>
</gene>
<reference evidence="2 4" key="1">
    <citation type="journal article" date="2022" name="Curr. Microbiol.">
        <title>Xanthomonas indica sp. nov., a Novel Member of Non-Pathogenic Xanthomonas Community from Healthy Rice Seeds.</title>
        <authorList>
            <person name="Rana R."/>
            <person name="Madhavan V.N."/>
            <person name="Saroha T."/>
            <person name="Bansal K."/>
            <person name="Kaur A."/>
            <person name="Sonti R.V."/>
            <person name="Patel H.K."/>
            <person name="Patil P.B."/>
        </authorList>
    </citation>
    <scope>NUCLEOTIDE SEQUENCE [LARGE SCALE GENOMIC DNA]</scope>
    <source>
        <strain evidence="2 4">PPL560</strain>
    </source>
</reference>
<name>A0AAU8I463_9XANT</name>
<keyword evidence="4" id="KW-1185">Reference proteome</keyword>
<feature type="chain" id="PRO_5043470796" evidence="1">
    <location>
        <begin position="25"/>
        <end position="329"/>
    </location>
</feature>
<keyword evidence="1" id="KW-0732">Signal</keyword>
<dbReference type="AlphaFoldDB" id="A0AAU8I463"/>
<evidence type="ECO:0000256" key="1">
    <source>
        <dbReference type="SAM" id="SignalP"/>
    </source>
</evidence>
<organism evidence="3">
    <name type="scientific">Xanthomonas indica</name>
    <dbReference type="NCBI Taxonomy" id="2912242"/>
    <lineage>
        <taxon>Bacteria</taxon>
        <taxon>Pseudomonadati</taxon>
        <taxon>Pseudomonadota</taxon>
        <taxon>Gammaproteobacteria</taxon>
        <taxon>Lysobacterales</taxon>
        <taxon>Lysobacteraceae</taxon>
        <taxon>Xanthomonas</taxon>
    </lineage>
</organism>
<sequence length="329" mass="36456">MKRTLFALTLTTATLAGAVTPAKAENQIWQRASGTEWAGGLAGKAHQPKGYYLFNEGYGSAVDFPLHELWDVNAFTQAGAPVQAAHQASFNATRYGSTSFNMGGGKAGVFLNTYGHDGALDYKMDGAFGGELENNQIHNWSYGPNSRVCFATRHKVTYFSSEPVPKVQSYFSVFIYDTRLGKSINLTIKLWANRPEDTGEGAGNAEVGRYMYSLARENALFTTKAPGSDESVIGRVPLNEERFYHTCITRQNLANMVQAYNEGLPEAQKASWDLNDYRVDGVFVQTEAMDLRHVVAGDHPNNWVLGPVRQEGMMKVGVLWWDHSVITRY</sequence>
<evidence type="ECO:0000313" key="3">
    <source>
        <dbReference type="EMBL" id="XCI80222.1"/>
    </source>
</evidence>